<keyword evidence="6" id="KW-1185">Reference proteome</keyword>
<organism evidence="5 6">
    <name type="scientific">Thermoclostridium caenicola</name>
    <dbReference type="NCBI Taxonomy" id="659425"/>
    <lineage>
        <taxon>Bacteria</taxon>
        <taxon>Bacillati</taxon>
        <taxon>Bacillota</taxon>
        <taxon>Clostridia</taxon>
        <taxon>Eubacteriales</taxon>
        <taxon>Oscillospiraceae</taxon>
        <taxon>Thermoclostridium</taxon>
    </lineage>
</organism>
<evidence type="ECO:0000313" key="5">
    <source>
        <dbReference type="EMBL" id="SHI74480.1"/>
    </source>
</evidence>
<feature type="signal peptide" evidence="3">
    <location>
        <begin position="1"/>
        <end position="27"/>
    </location>
</feature>
<gene>
    <name evidence="5" type="ORF">SAMN05444373_100833</name>
</gene>
<dbReference type="InterPro" id="IPR014755">
    <property type="entry name" value="Cu-Rt/internalin_Ig-like"/>
</dbReference>
<feature type="chain" id="PRO_5012974524" description="SLH domain-containing protein" evidence="3">
    <location>
        <begin position="28"/>
        <end position="1023"/>
    </location>
</feature>
<sequence>MRNLKKILAVITVIAMLASMMVVPALAEGFKYENEAKVLNDLGLMAGYGLGDEVNRAQGIVFALKAAGKAAEVEAMTDEEAAQILDELVVDKDQVPAWAVKWVAYAVKNGFTSGVDASVAPKVKFAPLQSMTAAELLVWLMNIGMGYKVGTDVSVSEAVNAGIITLSQAMEFGPKTALIRDDVAGILFGAAKNGVNADGKKFIESLIEAGFVSEEAAIAAGLIEPKPAKLEVVGVSATNLKQLVVEFNMPIKKAGDKDNYSIETEDAQAKIDEETNFELQDDKKTVVITLTNAAAQQEVIDLKIKGIESESGLKLDETVIKDIELKDTTIPQAISAEVVGKYTIKVKFSEPIGEPPADGKDVDDFFSVDDGEYLIEKIEKFNNDTELNVTLYSALEEGTVTIEAKPAIKDYAGFGITKKTFTLDVVKDETAPVVVGYKDAKPTEVTLIFDEDIVLLEEPTTEEEVDGKTVMTYKGMEFLENFYHTNKNNTAYDLKASGKELTIKFEDDYKLPEGRAYIYIEKEVLQDLWENKNAKISYVVEVTLDTEPPVIEKIEQDGESAIKVTFSEDLDADTAENVENYTILKDGKEVEDIISGASLIESKVVKITFNDDLSGDYTLVAQKVEDKAGNAMSKTTVAFTMKDTTAPVVKGAKLYYADNAKKQTLKVTFSEAMAVSGAYSVLDLEKYALSFGSEKIFLDDWKNASIKAVDNNKAVEIKLPYDNAEAVEDGKQFALDVVGLTLEIARVADAAGNKMKEFKFDVLSIDEAGNVSIDKVELTAEDTVVVTFKDKLTTFKTTDFYRKSGSTIESALKDTSGDAIEIARIRHSVNKDGNSEVTLVLDEGFKTTVMAGGDWKFRILVNEEGEAESANVYGETIEIEEKDVEDKAAPVVKEVYFVDLDDSSLADSHTYKGKDMILVVFSEAIDDSTVRGDNKVSGFSVSGNKAELSEAYLLDEGIIVTVGTEDKTIAANTAVVLIGKNFNKYVDVSYNDSFGMADAASNKVKSFDRKDTLKVADTDYTPW</sequence>
<proteinExistence type="predicted"/>
<evidence type="ECO:0000256" key="3">
    <source>
        <dbReference type="SAM" id="SignalP"/>
    </source>
</evidence>
<dbReference type="Gene3D" id="2.60.40.1220">
    <property type="match status" value="3"/>
</dbReference>
<evidence type="ECO:0000256" key="2">
    <source>
        <dbReference type="ARBA" id="ARBA00022737"/>
    </source>
</evidence>
<dbReference type="InterPro" id="IPR032812">
    <property type="entry name" value="SbsA_Ig"/>
</dbReference>
<evidence type="ECO:0000259" key="4">
    <source>
        <dbReference type="PROSITE" id="PS51272"/>
    </source>
</evidence>
<evidence type="ECO:0000313" key="6">
    <source>
        <dbReference type="Proteomes" id="UP000324781"/>
    </source>
</evidence>
<evidence type="ECO:0000256" key="1">
    <source>
        <dbReference type="ARBA" id="ARBA00022729"/>
    </source>
</evidence>
<dbReference type="OrthoDB" id="1736087at2"/>
<accession>A0A1M6DMR5</accession>
<dbReference type="AlphaFoldDB" id="A0A1M6DMR5"/>
<dbReference type="RefSeq" id="WP_149678071.1">
    <property type="nucleotide sequence ID" value="NZ_FQZP01000008.1"/>
</dbReference>
<dbReference type="PROSITE" id="PS51272">
    <property type="entry name" value="SLH"/>
    <property type="match status" value="1"/>
</dbReference>
<dbReference type="Pfam" id="PF13205">
    <property type="entry name" value="Big_5"/>
    <property type="match status" value="1"/>
</dbReference>
<dbReference type="InterPro" id="IPR001119">
    <property type="entry name" value="SLH_dom"/>
</dbReference>
<protein>
    <recommendedName>
        <fullName evidence="4">SLH domain-containing protein</fullName>
    </recommendedName>
</protein>
<keyword evidence="2" id="KW-0677">Repeat</keyword>
<keyword evidence="1 3" id="KW-0732">Signal</keyword>
<feature type="domain" description="SLH" evidence="4">
    <location>
        <begin position="86"/>
        <end position="154"/>
    </location>
</feature>
<reference evidence="5 6" key="1">
    <citation type="submission" date="2016-11" db="EMBL/GenBank/DDBJ databases">
        <authorList>
            <person name="Varghese N."/>
            <person name="Submissions S."/>
        </authorList>
    </citation>
    <scope>NUCLEOTIDE SEQUENCE [LARGE SCALE GENOMIC DNA]</scope>
    <source>
        <strain evidence="5 6">DSM 19027</strain>
    </source>
</reference>
<dbReference type="EMBL" id="FQZP01000008">
    <property type="protein sequence ID" value="SHI74480.1"/>
    <property type="molecule type" value="Genomic_DNA"/>
</dbReference>
<dbReference type="Proteomes" id="UP000324781">
    <property type="component" value="Unassembled WGS sequence"/>
</dbReference>
<name>A0A1M6DMR5_9FIRM</name>